<dbReference type="AlphaFoldDB" id="A0AAV1URA9"/>
<proteinExistence type="predicted"/>
<sequence length="33" mass="3999">MLERAIELDPKTRDFNVDLVAYLEQHQQQLDRL</sequence>
<dbReference type="EMBL" id="CAKLBY020000226">
    <property type="protein sequence ID" value="CAK7937161.1"/>
    <property type="molecule type" value="Genomic_DNA"/>
</dbReference>
<protein>
    <submittedName>
        <fullName evidence="1">Uncharacterized protein</fullName>
    </submittedName>
</protein>
<accession>A0AAV1URA9</accession>
<comment type="caution">
    <text evidence="1">The sequence shown here is derived from an EMBL/GenBank/DDBJ whole genome shotgun (WGS) entry which is preliminary data.</text>
</comment>
<gene>
    <name evidence="1" type="ORF">PM001_LOCUS22311</name>
</gene>
<organism evidence="1 2">
    <name type="scientific">Peronospora matthiolae</name>
    <dbReference type="NCBI Taxonomy" id="2874970"/>
    <lineage>
        <taxon>Eukaryota</taxon>
        <taxon>Sar</taxon>
        <taxon>Stramenopiles</taxon>
        <taxon>Oomycota</taxon>
        <taxon>Peronosporomycetes</taxon>
        <taxon>Peronosporales</taxon>
        <taxon>Peronosporaceae</taxon>
        <taxon>Peronospora</taxon>
    </lineage>
</organism>
<reference evidence="1" key="1">
    <citation type="submission" date="2024-01" db="EMBL/GenBank/DDBJ databases">
        <authorList>
            <person name="Webb A."/>
        </authorList>
    </citation>
    <scope>NUCLEOTIDE SEQUENCE</scope>
    <source>
        <strain evidence="1">Pm1</strain>
    </source>
</reference>
<dbReference type="Proteomes" id="UP001162060">
    <property type="component" value="Unassembled WGS sequence"/>
</dbReference>
<evidence type="ECO:0000313" key="2">
    <source>
        <dbReference type="Proteomes" id="UP001162060"/>
    </source>
</evidence>
<evidence type="ECO:0000313" key="1">
    <source>
        <dbReference type="EMBL" id="CAK7937161.1"/>
    </source>
</evidence>
<name>A0AAV1URA9_9STRA</name>